<dbReference type="Gene3D" id="3.10.450.50">
    <property type="match status" value="1"/>
</dbReference>
<dbReference type="RefSeq" id="WP_251485073.1">
    <property type="nucleotide sequence ID" value="NZ_CAJSLV010000024.1"/>
</dbReference>
<evidence type="ECO:0000313" key="3">
    <source>
        <dbReference type="Proteomes" id="UP001152519"/>
    </source>
</evidence>
<evidence type="ECO:0000259" key="1">
    <source>
        <dbReference type="Pfam" id="PF13577"/>
    </source>
</evidence>
<dbReference type="EMBL" id="CAJSLV010000024">
    <property type="protein sequence ID" value="CAG6391426.1"/>
    <property type="molecule type" value="Genomic_DNA"/>
</dbReference>
<sequence>MALSHEDRTAVTDLIAMHGHLVDSGRLDRLGELFTADVVYDVSDFGGPPLHGLPAIREAALALGEGNPLGHHVTNTVLTEIAGDRVHALSKGIGITTAGTCGTVTYDDTVTRTAAGWRIAHRKVLAHRSPLGADRRTPEAGHTFG</sequence>
<protein>
    <submittedName>
        <fullName evidence="2">SnoaL-like domain-containing protein</fullName>
    </submittedName>
</protein>
<keyword evidence="3" id="KW-1185">Reference proteome</keyword>
<dbReference type="InterPro" id="IPR032710">
    <property type="entry name" value="NTF2-like_dom_sf"/>
</dbReference>
<dbReference type="InterPro" id="IPR037401">
    <property type="entry name" value="SnoaL-like"/>
</dbReference>
<dbReference type="Proteomes" id="UP001152519">
    <property type="component" value="Unassembled WGS sequence"/>
</dbReference>
<evidence type="ECO:0000313" key="2">
    <source>
        <dbReference type="EMBL" id="CAG6391426.1"/>
    </source>
</evidence>
<reference evidence="2" key="1">
    <citation type="submission" date="2021-05" db="EMBL/GenBank/DDBJ databases">
        <authorList>
            <person name="Arsene-Ploetze F."/>
        </authorList>
    </citation>
    <scope>NUCLEOTIDE SEQUENCE</scope>
    <source>
        <strain evidence="2">DSM 42138</strain>
    </source>
</reference>
<dbReference type="AlphaFoldDB" id="A0A9W4DHG1"/>
<dbReference type="Pfam" id="PF13577">
    <property type="entry name" value="SnoaL_4"/>
    <property type="match status" value="1"/>
</dbReference>
<comment type="caution">
    <text evidence="2">The sequence shown here is derived from an EMBL/GenBank/DDBJ whole genome shotgun (WGS) entry which is preliminary data.</text>
</comment>
<proteinExistence type="predicted"/>
<name>A0A9W4DHG1_9ACTN</name>
<organism evidence="2 3">
    <name type="scientific">Actinacidiphila cocklensis</name>
    <dbReference type="NCBI Taxonomy" id="887465"/>
    <lineage>
        <taxon>Bacteria</taxon>
        <taxon>Bacillati</taxon>
        <taxon>Actinomycetota</taxon>
        <taxon>Actinomycetes</taxon>
        <taxon>Kitasatosporales</taxon>
        <taxon>Streptomycetaceae</taxon>
        <taxon>Actinacidiphila</taxon>
    </lineage>
</organism>
<feature type="domain" description="SnoaL-like" evidence="1">
    <location>
        <begin position="6"/>
        <end position="123"/>
    </location>
</feature>
<gene>
    <name evidence="2" type="ORF">SCOCK_120062</name>
</gene>
<dbReference type="SUPFAM" id="SSF54427">
    <property type="entry name" value="NTF2-like"/>
    <property type="match status" value="1"/>
</dbReference>
<accession>A0A9W4DHG1</accession>